<evidence type="ECO:0000313" key="2">
    <source>
        <dbReference type="Proteomes" id="UP000194946"/>
    </source>
</evidence>
<dbReference type="RefSeq" id="WP_086632014.1">
    <property type="nucleotide sequence ID" value="NZ_JOPB01000003.1"/>
</dbReference>
<name>A0A251ZW87_9PROT</name>
<evidence type="ECO:0000313" key="1">
    <source>
        <dbReference type="EMBL" id="OUI78921.1"/>
    </source>
</evidence>
<reference evidence="2" key="1">
    <citation type="submission" date="2014-06" db="EMBL/GenBank/DDBJ databases">
        <authorList>
            <person name="Winans N.J."/>
            <person name="Newell P.D."/>
            <person name="Douglas A.E."/>
        </authorList>
    </citation>
    <scope>NUCLEOTIDE SEQUENCE [LARGE SCALE GENOMIC DNA]</scope>
    <source>
        <strain evidence="2">DmL_052</strain>
    </source>
</reference>
<dbReference type="InterPro" id="IPR037012">
    <property type="entry name" value="NanQ/TabA/YiaL_sf"/>
</dbReference>
<comment type="caution">
    <text evidence="1">The sequence shown here is derived from an EMBL/GenBank/DDBJ whole genome shotgun (WGS) entry which is preliminary data.</text>
</comment>
<protein>
    <recommendedName>
        <fullName evidence="3">YhcH/YjgK/YiaL family protein</fullName>
    </recommendedName>
</protein>
<dbReference type="Gene3D" id="2.60.120.370">
    <property type="entry name" value="YhcH/YjgK/YiaL"/>
    <property type="match status" value="1"/>
</dbReference>
<proteinExistence type="predicted"/>
<dbReference type="SUPFAM" id="SSF51197">
    <property type="entry name" value="Clavaminate synthase-like"/>
    <property type="match status" value="1"/>
</dbReference>
<dbReference type="GO" id="GO:0005829">
    <property type="term" value="C:cytosol"/>
    <property type="evidence" value="ECO:0007669"/>
    <property type="project" value="TreeGrafter"/>
</dbReference>
<organism evidence="1 2">
    <name type="scientific">Commensalibacter intestini</name>
    <dbReference type="NCBI Taxonomy" id="479936"/>
    <lineage>
        <taxon>Bacteria</taxon>
        <taxon>Pseudomonadati</taxon>
        <taxon>Pseudomonadota</taxon>
        <taxon>Alphaproteobacteria</taxon>
        <taxon>Acetobacterales</taxon>
        <taxon>Acetobacteraceae</taxon>
    </lineage>
</organism>
<evidence type="ECO:0008006" key="3">
    <source>
        <dbReference type="Google" id="ProtNLM"/>
    </source>
</evidence>
<dbReference type="PANTHER" id="PTHR34986">
    <property type="entry name" value="EVOLVED BETA-GALACTOSIDASE SUBUNIT BETA"/>
    <property type="match status" value="1"/>
</dbReference>
<dbReference type="PANTHER" id="PTHR34986:SF1">
    <property type="entry name" value="PROTEIN YIAL"/>
    <property type="match status" value="1"/>
</dbReference>
<keyword evidence="2" id="KW-1185">Reference proteome</keyword>
<gene>
    <name evidence="1" type="ORF">HK18_05910</name>
</gene>
<accession>A0A251ZW87</accession>
<dbReference type="AlphaFoldDB" id="A0A251ZW87"/>
<dbReference type="Proteomes" id="UP000194946">
    <property type="component" value="Unassembled WGS sequence"/>
</dbReference>
<sequence>MILGHIHTQLPFALPEVLQKSLDFLSHLDLQILSPGKIEIDGDKVFAEVVDTTTHLKEESKPESHQKYIDIHYLVSGKEYIGTVIDTKDNPIYKSFVPGKDIQFYDHVKHETFVELFPGSYVILFPQDIHRPCCCLTEPVSIRKIIVKIAVSEI</sequence>
<dbReference type="EMBL" id="JOPB01000003">
    <property type="protein sequence ID" value="OUI78921.1"/>
    <property type="molecule type" value="Genomic_DNA"/>
</dbReference>
<dbReference type="NCBIfam" id="TIGR00022">
    <property type="entry name" value="YhcH/YjgK/YiaL family protein"/>
    <property type="match status" value="1"/>
</dbReference>
<dbReference type="Pfam" id="PF04074">
    <property type="entry name" value="DUF386"/>
    <property type="match status" value="1"/>
</dbReference>
<dbReference type="InterPro" id="IPR004375">
    <property type="entry name" value="NanQ/TabA/YiaL"/>
</dbReference>